<comment type="caution">
    <text evidence="4">The sequence shown here is derived from an EMBL/GenBank/DDBJ whole genome shotgun (WGS) entry which is preliminary data.</text>
</comment>
<dbReference type="EMBL" id="QRCM01000001">
    <property type="protein sequence ID" value="TXG91918.1"/>
    <property type="molecule type" value="Genomic_DNA"/>
</dbReference>
<keyword evidence="2" id="KW-0472">Membrane</keyword>
<dbReference type="PANTHER" id="PTHR37042">
    <property type="entry name" value="OUTER MEMBRANE PROTEIN RV1973"/>
    <property type="match status" value="1"/>
</dbReference>
<feature type="compositionally biased region" description="Low complexity" evidence="3">
    <location>
        <begin position="165"/>
        <end position="189"/>
    </location>
</feature>
<organism evidence="4 5">
    <name type="scientific">Rhodococcus rhodnii</name>
    <dbReference type="NCBI Taxonomy" id="38312"/>
    <lineage>
        <taxon>Bacteria</taxon>
        <taxon>Bacillati</taxon>
        <taxon>Actinomycetota</taxon>
        <taxon>Actinomycetes</taxon>
        <taxon>Mycobacteriales</taxon>
        <taxon>Nocardiaceae</taxon>
        <taxon>Rhodococcus</taxon>
    </lineage>
</organism>
<name>A0A6P2CLQ7_9NOCA</name>
<protein>
    <recommendedName>
        <fullName evidence="6">Mammalian cell entry protein</fullName>
    </recommendedName>
</protein>
<feature type="region of interest" description="Disordered" evidence="3">
    <location>
        <begin position="154"/>
        <end position="197"/>
    </location>
</feature>
<gene>
    <name evidence="4" type="ORF">DW322_19165</name>
</gene>
<comment type="subcellular location">
    <subcellularLocation>
        <location evidence="1">Membrane</location>
    </subcellularLocation>
</comment>
<evidence type="ECO:0000256" key="1">
    <source>
        <dbReference type="ARBA" id="ARBA00004370"/>
    </source>
</evidence>
<dbReference type="PANTHER" id="PTHR37042:SF4">
    <property type="entry name" value="OUTER MEMBRANE PROTEIN RV1973"/>
    <property type="match status" value="1"/>
</dbReference>
<proteinExistence type="predicted"/>
<sequence length="197" mass="20404">MAAIVAAVVALGAAGWFGYGWIHALVVDKGTADVRDDALAGAQQAAINLNTVDSGDFEASFENMRSSIVGDEMNRDLDATEAGITDELRQQGGTSTAEVVGSTLTELDTDGRTATALVVIEQTMTWPEQYRASRITMRLGVQEDGGTWKAASVEPIGVPVDLGSGPIPGSEPAPEGEAQPEQPDGEQQPEPAPAPGG</sequence>
<dbReference type="GO" id="GO:0016020">
    <property type="term" value="C:membrane"/>
    <property type="evidence" value="ECO:0007669"/>
    <property type="project" value="UniProtKB-SubCell"/>
</dbReference>
<dbReference type="AlphaFoldDB" id="A0A6P2CLQ7"/>
<evidence type="ECO:0000313" key="5">
    <source>
        <dbReference type="Proteomes" id="UP000471120"/>
    </source>
</evidence>
<evidence type="ECO:0008006" key="6">
    <source>
        <dbReference type="Google" id="ProtNLM"/>
    </source>
</evidence>
<evidence type="ECO:0000256" key="2">
    <source>
        <dbReference type="ARBA" id="ARBA00023136"/>
    </source>
</evidence>
<evidence type="ECO:0000313" key="4">
    <source>
        <dbReference type="EMBL" id="TXG91918.1"/>
    </source>
</evidence>
<reference evidence="4 5" key="1">
    <citation type="submission" date="2018-07" db="EMBL/GenBank/DDBJ databases">
        <title>Genome sequence of Rhodococcus rhodnii ATCC 35071 from Rhodnius prolixus.</title>
        <authorList>
            <person name="Patel V."/>
            <person name="Vogel K.J."/>
        </authorList>
    </citation>
    <scope>NUCLEOTIDE SEQUENCE [LARGE SCALE GENOMIC DNA]</scope>
    <source>
        <strain evidence="4 5">ATCC 35071</strain>
    </source>
</reference>
<evidence type="ECO:0000256" key="3">
    <source>
        <dbReference type="SAM" id="MobiDB-lite"/>
    </source>
</evidence>
<accession>A0A6P2CLQ7</accession>
<dbReference type="Proteomes" id="UP000471120">
    <property type="component" value="Unassembled WGS sequence"/>
</dbReference>